<protein>
    <submittedName>
        <fullName evidence="2">Uncharacterized protein</fullName>
    </submittedName>
</protein>
<gene>
    <name evidence="2" type="ORF">TPAB3V08_LOCUS1054</name>
</gene>
<sequence>MFLTDYFMPVSDHLGHHNDYFWHFLALLTVKAKAVAVAFAIAAAVAIYIFYGKQCHCPHYVQSHGTHHGPPEFYDHDRESRSIDVGLLSNIIEGIDSSDMSFRIENIENVSCRKKIVCELEKASRQQPLVKYAMSFLRKGTRNFARGDG</sequence>
<dbReference type="Proteomes" id="UP001153148">
    <property type="component" value="Unassembled WGS sequence"/>
</dbReference>
<evidence type="ECO:0000313" key="2">
    <source>
        <dbReference type="EMBL" id="CAG2054015.1"/>
    </source>
</evidence>
<accession>A0ABN7NHS0</accession>
<comment type="caution">
    <text evidence="2">The sequence shown here is derived from an EMBL/GenBank/DDBJ whole genome shotgun (WGS) entry which is preliminary data.</text>
</comment>
<keyword evidence="1" id="KW-0472">Membrane</keyword>
<keyword evidence="3" id="KW-1185">Reference proteome</keyword>
<feature type="transmembrane region" description="Helical" evidence="1">
    <location>
        <begin position="20"/>
        <end position="51"/>
    </location>
</feature>
<evidence type="ECO:0000313" key="3">
    <source>
        <dbReference type="Proteomes" id="UP001153148"/>
    </source>
</evidence>
<keyword evidence="1" id="KW-1133">Transmembrane helix</keyword>
<dbReference type="EMBL" id="CAJPIN010000905">
    <property type="protein sequence ID" value="CAG2054015.1"/>
    <property type="molecule type" value="Genomic_DNA"/>
</dbReference>
<reference evidence="2" key="1">
    <citation type="submission" date="2021-03" db="EMBL/GenBank/DDBJ databases">
        <authorList>
            <person name="Tran Van P."/>
        </authorList>
    </citation>
    <scope>NUCLEOTIDE SEQUENCE</scope>
</reference>
<proteinExistence type="predicted"/>
<name>A0ABN7NHS0_TIMPD</name>
<organism evidence="2 3">
    <name type="scientific">Timema podura</name>
    <name type="common">Walking stick</name>
    <dbReference type="NCBI Taxonomy" id="61482"/>
    <lineage>
        <taxon>Eukaryota</taxon>
        <taxon>Metazoa</taxon>
        <taxon>Ecdysozoa</taxon>
        <taxon>Arthropoda</taxon>
        <taxon>Hexapoda</taxon>
        <taxon>Insecta</taxon>
        <taxon>Pterygota</taxon>
        <taxon>Neoptera</taxon>
        <taxon>Polyneoptera</taxon>
        <taxon>Phasmatodea</taxon>
        <taxon>Timematodea</taxon>
        <taxon>Timematoidea</taxon>
        <taxon>Timematidae</taxon>
        <taxon>Timema</taxon>
    </lineage>
</organism>
<evidence type="ECO:0000256" key="1">
    <source>
        <dbReference type="SAM" id="Phobius"/>
    </source>
</evidence>
<keyword evidence="1" id="KW-0812">Transmembrane</keyword>